<dbReference type="GO" id="GO:0005975">
    <property type="term" value="P:carbohydrate metabolic process"/>
    <property type="evidence" value="ECO:0007669"/>
    <property type="project" value="InterPro"/>
</dbReference>
<proteinExistence type="inferred from homology"/>
<dbReference type="GO" id="GO:0008422">
    <property type="term" value="F:beta-glucosidase activity"/>
    <property type="evidence" value="ECO:0007669"/>
    <property type="project" value="TreeGrafter"/>
</dbReference>
<reference evidence="5" key="1">
    <citation type="submission" date="2021-09" db="EMBL/GenBank/DDBJ databases">
        <authorList>
            <consortium name="AG Swart"/>
            <person name="Singh M."/>
            <person name="Singh A."/>
            <person name="Seah K."/>
            <person name="Emmerich C."/>
        </authorList>
    </citation>
    <scope>NUCLEOTIDE SEQUENCE</scope>
    <source>
        <strain evidence="5">ATCC30299</strain>
    </source>
</reference>
<dbReference type="PRINTS" id="PR00131">
    <property type="entry name" value="GLHYDRLASE1"/>
</dbReference>
<evidence type="ECO:0000256" key="4">
    <source>
        <dbReference type="SAM" id="SignalP"/>
    </source>
</evidence>
<evidence type="ECO:0008006" key="7">
    <source>
        <dbReference type="Google" id="ProtNLM"/>
    </source>
</evidence>
<keyword evidence="3" id="KW-0326">Glycosidase</keyword>
<dbReference type="AlphaFoldDB" id="A0AAU9K5M7"/>
<dbReference type="Pfam" id="PF00232">
    <property type="entry name" value="Glyco_hydro_1"/>
    <property type="match status" value="1"/>
</dbReference>
<dbReference type="FunFam" id="3.20.20.80:FF:000041">
    <property type="entry name" value="Beta-glucosidase 7"/>
    <property type="match status" value="1"/>
</dbReference>
<comment type="caution">
    <text evidence="5">The sequence shown here is derived from an EMBL/GenBank/DDBJ whole genome shotgun (WGS) entry which is preliminary data.</text>
</comment>
<evidence type="ECO:0000256" key="1">
    <source>
        <dbReference type="PROSITE-ProRule" id="PRU10055"/>
    </source>
</evidence>
<dbReference type="InterPro" id="IPR001360">
    <property type="entry name" value="Glyco_hydro_1"/>
</dbReference>
<dbReference type="InterPro" id="IPR018120">
    <property type="entry name" value="Glyco_hydro_1_AS"/>
</dbReference>
<feature type="chain" id="PRO_5043829679" description="Beta-glucosidase" evidence="4">
    <location>
        <begin position="16"/>
        <end position="524"/>
    </location>
</feature>
<feature type="signal peptide" evidence="4">
    <location>
        <begin position="1"/>
        <end position="15"/>
    </location>
</feature>
<keyword evidence="6" id="KW-1185">Reference proteome</keyword>
<accession>A0AAU9K5M7</accession>
<evidence type="ECO:0000313" key="6">
    <source>
        <dbReference type="Proteomes" id="UP001162131"/>
    </source>
</evidence>
<organism evidence="5 6">
    <name type="scientific">Blepharisma stoltei</name>
    <dbReference type="NCBI Taxonomy" id="1481888"/>
    <lineage>
        <taxon>Eukaryota</taxon>
        <taxon>Sar</taxon>
        <taxon>Alveolata</taxon>
        <taxon>Ciliophora</taxon>
        <taxon>Postciliodesmatophora</taxon>
        <taxon>Heterotrichea</taxon>
        <taxon>Heterotrichida</taxon>
        <taxon>Blepharismidae</taxon>
        <taxon>Blepharisma</taxon>
    </lineage>
</organism>
<keyword evidence="3" id="KW-0378">Hydrolase</keyword>
<feature type="active site" description="Nucleophile" evidence="1">
    <location>
        <position position="400"/>
    </location>
</feature>
<protein>
    <recommendedName>
        <fullName evidence="7">Beta-glucosidase</fullName>
    </recommendedName>
</protein>
<dbReference type="InterPro" id="IPR033132">
    <property type="entry name" value="GH_1_N_CS"/>
</dbReference>
<evidence type="ECO:0000256" key="3">
    <source>
        <dbReference type="RuleBase" id="RU004468"/>
    </source>
</evidence>
<dbReference type="EMBL" id="CAJZBQ010000057">
    <property type="protein sequence ID" value="CAG9333784.1"/>
    <property type="molecule type" value="Genomic_DNA"/>
</dbReference>
<dbReference type="SUPFAM" id="SSF51445">
    <property type="entry name" value="(Trans)glycosidases"/>
    <property type="match status" value="1"/>
</dbReference>
<dbReference type="Gene3D" id="3.20.20.80">
    <property type="entry name" value="Glycosidases"/>
    <property type="match status" value="1"/>
</dbReference>
<dbReference type="PROSITE" id="PS00572">
    <property type="entry name" value="GLYCOSYL_HYDROL_F1_1"/>
    <property type="match status" value="1"/>
</dbReference>
<dbReference type="PANTHER" id="PTHR10353">
    <property type="entry name" value="GLYCOSYL HYDROLASE"/>
    <property type="match status" value="1"/>
</dbReference>
<keyword evidence="4" id="KW-0732">Signal</keyword>
<evidence type="ECO:0000256" key="2">
    <source>
        <dbReference type="RuleBase" id="RU003690"/>
    </source>
</evidence>
<dbReference type="Proteomes" id="UP001162131">
    <property type="component" value="Unassembled WGS sequence"/>
</dbReference>
<dbReference type="PANTHER" id="PTHR10353:SF297">
    <property type="entry name" value="VICIANIN HYDROLASE-LIKE"/>
    <property type="match status" value="1"/>
</dbReference>
<sequence>MGTFFQLVLLGLTFASVLPPDFAWGTAIAAFQVEGAWNISGRGVSIWDYFQDFPGRIYDNETAHIADDFYDRYPEDIKILQQLGIHNLRLSISWTRVLPAGTPENPNSAGIQFYNDLFDALLAAKIEPYVTLYHWDLPQVFNNLTAQSTWLDPDMPNKFNAYADFCFSTFGAKVKHWVTMNEIMSFAWQGYGWGIAAPGRCSPSVGSWCEQVGGGGNTSTEPYIVAHHALLAHGLAVQTYRQKYQALQKGKIGLTINTRFHLPWDSSNPDDYKAAQTAIAFSYGWIGDPVVFGRYPEEMTELITGNRLPEFTPEQSALLKGSFDYLGLNYYTTDYAQWTGEIGDNYWNDGRYNVSPYNKTGHLIGPTAQSSWLNVYPQGIRGILNWIKNRYGDHEIYVMENGVSDPGESQMSEEEALNDTFRIDYIYNHIMNMVDAIVNDGVRVKGYFLWSLIDNFEWADGFNTRFGITYVNYSQNLTRAIKNSGYLYQSLIGYLGTHSFEEAQNASINAITEKPIISPKFLSP</sequence>
<dbReference type="InterPro" id="IPR017853">
    <property type="entry name" value="GH"/>
</dbReference>
<comment type="similarity">
    <text evidence="2">Belongs to the glycosyl hydrolase 1 family.</text>
</comment>
<gene>
    <name evidence="5" type="ORF">BSTOLATCC_MIC59600</name>
</gene>
<evidence type="ECO:0000313" key="5">
    <source>
        <dbReference type="EMBL" id="CAG9333784.1"/>
    </source>
</evidence>
<dbReference type="PROSITE" id="PS00653">
    <property type="entry name" value="GLYCOSYL_HYDROL_F1_2"/>
    <property type="match status" value="1"/>
</dbReference>
<name>A0AAU9K5M7_9CILI</name>